<dbReference type="AlphaFoldDB" id="A0A9P1DP22"/>
<dbReference type="Pfam" id="PF13469">
    <property type="entry name" value="Sulfotransfer_3"/>
    <property type="match status" value="1"/>
</dbReference>
<dbReference type="EMBL" id="CAMXCT030006124">
    <property type="protein sequence ID" value="CAL4801299.1"/>
    <property type="molecule type" value="Genomic_DNA"/>
</dbReference>
<evidence type="ECO:0000313" key="1">
    <source>
        <dbReference type="EMBL" id="CAI4013987.1"/>
    </source>
</evidence>
<accession>A0A9P1DP22</accession>
<name>A0A9P1DP22_9DINO</name>
<sequence>MALGDGLPECTCDECARKAALLPALQLAGVPLAAELEKDLQRHAQRVRLGSAASGGVQRSVGTRKWLSYDPDVFLPTPFDAFVLSGHCPKIQWPQHEHSRKDVSICYIVGCGRSGSTIFAEILSHYRSVLFLNEPRQLWLEHLPLDVWSTQGQGVLCPEVGPRDLLQLADAMRSSYSRAAELLLPEVEFGPLQTQPVTVLEKLPEHVFRVALLRRLWGGTARFIFLRRDGLAVARSVARFVQAAWYGARDEKWRQLKDQLSKFFTPSGEFLAVLEAPTEPRKLLFARGLVEWALSVRAAAEAAGSDMLEISYEELTRDPSAVLEQVEAFLFASPPERGDVDTWARQTLRREPEAGLATAELEVLELLKGSGIDTFLAEEKDGVCLVRLVATLKPCDQALPETISTCRFAQRVANVQTFARVNEQQDPQLVISQLRQENSQLRAALGASEHAEAGGKRWETDRFNGFEHGIAAKKTVYHPFPSQNNNCG</sequence>
<reference evidence="2 3" key="2">
    <citation type="submission" date="2024-05" db="EMBL/GenBank/DDBJ databases">
        <authorList>
            <person name="Chen Y."/>
            <person name="Shah S."/>
            <person name="Dougan E. K."/>
            <person name="Thang M."/>
            <person name="Chan C."/>
        </authorList>
    </citation>
    <scope>NUCLEOTIDE SEQUENCE [LARGE SCALE GENOMIC DNA]</scope>
</reference>
<dbReference type="OrthoDB" id="10267729at2759"/>
<proteinExistence type="predicted"/>
<dbReference type="Proteomes" id="UP001152797">
    <property type="component" value="Unassembled WGS sequence"/>
</dbReference>
<gene>
    <name evidence="1" type="ORF">C1SCF055_LOCUS38918</name>
</gene>
<organism evidence="1">
    <name type="scientific">Cladocopium goreaui</name>
    <dbReference type="NCBI Taxonomy" id="2562237"/>
    <lineage>
        <taxon>Eukaryota</taxon>
        <taxon>Sar</taxon>
        <taxon>Alveolata</taxon>
        <taxon>Dinophyceae</taxon>
        <taxon>Suessiales</taxon>
        <taxon>Symbiodiniaceae</taxon>
        <taxon>Cladocopium</taxon>
    </lineage>
</organism>
<evidence type="ECO:0000313" key="2">
    <source>
        <dbReference type="EMBL" id="CAL4801299.1"/>
    </source>
</evidence>
<keyword evidence="3" id="KW-1185">Reference proteome</keyword>
<dbReference type="SUPFAM" id="SSF52540">
    <property type="entry name" value="P-loop containing nucleoside triphosphate hydrolases"/>
    <property type="match status" value="2"/>
</dbReference>
<dbReference type="EMBL" id="CAMXCT010006124">
    <property type="protein sequence ID" value="CAI4013987.1"/>
    <property type="molecule type" value="Genomic_DNA"/>
</dbReference>
<dbReference type="EMBL" id="CAMXCT020006124">
    <property type="protein sequence ID" value="CAL1167362.1"/>
    <property type="molecule type" value="Genomic_DNA"/>
</dbReference>
<reference evidence="1" key="1">
    <citation type="submission" date="2022-10" db="EMBL/GenBank/DDBJ databases">
        <authorList>
            <person name="Chen Y."/>
            <person name="Dougan E. K."/>
            <person name="Chan C."/>
            <person name="Rhodes N."/>
            <person name="Thang M."/>
        </authorList>
    </citation>
    <scope>NUCLEOTIDE SEQUENCE</scope>
</reference>
<comment type="caution">
    <text evidence="1">The sequence shown here is derived from an EMBL/GenBank/DDBJ whole genome shotgun (WGS) entry which is preliminary data.</text>
</comment>
<dbReference type="InterPro" id="IPR036961">
    <property type="entry name" value="Kinesin_motor_dom_sf"/>
</dbReference>
<dbReference type="Gene3D" id="3.40.50.300">
    <property type="entry name" value="P-loop containing nucleotide triphosphate hydrolases"/>
    <property type="match status" value="1"/>
</dbReference>
<dbReference type="InterPro" id="IPR027417">
    <property type="entry name" value="P-loop_NTPase"/>
</dbReference>
<protein>
    <submittedName>
        <fullName evidence="2">Protein-tyrosine sulfotransferase</fullName>
    </submittedName>
</protein>
<evidence type="ECO:0000313" key="3">
    <source>
        <dbReference type="Proteomes" id="UP001152797"/>
    </source>
</evidence>
<dbReference type="Gene3D" id="3.40.850.10">
    <property type="entry name" value="Kinesin motor domain"/>
    <property type="match status" value="1"/>
</dbReference>